<dbReference type="GO" id="GO:0009236">
    <property type="term" value="P:cobalamin biosynthetic process"/>
    <property type="evidence" value="ECO:0007669"/>
    <property type="project" value="UniProtKB-UniPathway"/>
</dbReference>
<feature type="transmembrane region" description="Helical" evidence="9">
    <location>
        <begin position="77"/>
        <end position="96"/>
    </location>
</feature>
<dbReference type="GO" id="GO:0043757">
    <property type="term" value="F:adenosylcobinamide-phosphate synthase activity"/>
    <property type="evidence" value="ECO:0007669"/>
    <property type="project" value="UniProtKB-EC"/>
</dbReference>
<name>A0A3B1C356_9ZZZZ</name>
<organism evidence="10">
    <name type="scientific">hydrothermal vent metagenome</name>
    <dbReference type="NCBI Taxonomy" id="652676"/>
    <lineage>
        <taxon>unclassified sequences</taxon>
        <taxon>metagenomes</taxon>
        <taxon>ecological metagenomes</taxon>
    </lineage>
</organism>
<evidence type="ECO:0000256" key="8">
    <source>
        <dbReference type="ARBA" id="ARBA00023136"/>
    </source>
</evidence>
<proteinExistence type="inferred from homology"/>
<reference evidence="10" key="1">
    <citation type="submission" date="2018-06" db="EMBL/GenBank/DDBJ databases">
        <authorList>
            <person name="Zhirakovskaya E."/>
        </authorList>
    </citation>
    <scope>NUCLEOTIDE SEQUENCE</scope>
</reference>
<keyword evidence="8 9" id="KW-0472">Membrane</keyword>
<dbReference type="NCBIfam" id="TIGR00380">
    <property type="entry name" value="cobal_cbiB"/>
    <property type="match status" value="1"/>
</dbReference>
<dbReference type="AlphaFoldDB" id="A0A3B1C356"/>
<dbReference type="GO" id="GO:0048472">
    <property type="term" value="F:threonine-phosphate decarboxylase activity"/>
    <property type="evidence" value="ECO:0007669"/>
    <property type="project" value="InterPro"/>
</dbReference>
<evidence type="ECO:0000313" key="10">
    <source>
        <dbReference type="EMBL" id="VAX19013.1"/>
    </source>
</evidence>
<keyword evidence="10" id="KW-0436">Ligase</keyword>
<keyword evidence="5" id="KW-0169">Cobalamin biosynthesis</keyword>
<dbReference type="GO" id="GO:0005886">
    <property type="term" value="C:plasma membrane"/>
    <property type="evidence" value="ECO:0007669"/>
    <property type="project" value="UniProtKB-SubCell"/>
</dbReference>
<evidence type="ECO:0000256" key="2">
    <source>
        <dbReference type="ARBA" id="ARBA00004953"/>
    </source>
</evidence>
<dbReference type="EC" id="6.3.1.10" evidence="10"/>
<feature type="transmembrane region" description="Helical" evidence="9">
    <location>
        <begin position="291"/>
        <end position="311"/>
    </location>
</feature>
<dbReference type="InterPro" id="IPR004485">
    <property type="entry name" value="Cobalamin_biosynth_CobD/CbiB"/>
</dbReference>
<evidence type="ECO:0000256" key="6">
    <source>
        <dbReference type="ARBA" id="ARBA00022692"/>
    </source>
</evidence>
<keyword evidence="6 9" id="KW-0812">Transmembrane</keyword>
<comment type="pathway">
    <text evidence="2">Cofactor biosynthesis; adenosylcobalamin biosynthesis.</text>
</comment>
<evidence type="ECO:0000256" key="1">
    <source>
        <dbReference type="ARBA" id="ARBA00004651"/>
    </source>
</evidence>
<keyword evidence="4" id="KW-1003">Cell membrane</keyword>
<keyword evidence="7 9" id="KW-1133">Transmembrane helix</keyword>
<dbReference type="HAMAP" id="MF_00024">
    <property type="entry name" value="CobD_CbiB"/>
    <property type="match status" value="1"/>
</dbReference>
<sequence>MSAEVQILTAFAIDLYLGDPVTKFHPVSLIASLALFAENKTRPIFCNSKTAGIVAVGFVLFAVVAVTGLLVNVAYSFGEFTGGIVSVFILYSSFALKSLADHAKAVYEALATGDMALAKQKVGMIVGRDTANMDEKDIVTACVESVAESTVDGVTAPIFYAIIAGPVGVMAYKAVNTMDSIFGHKNEKYIHFGWAAARLDDVANYVPARITAFMFVVSAFLLGKGGVRTFWAIVLDGAKSESPNSGLVEAGMAGALGVALGGRRSYGGVKTVAPVKGTGFNAITCKTLPEAIKVSTVSSVLFLAVLLAVFAKF</sequence>
<dbReference type="PANTHER" id="PTHR34308:SF1">
    <property type="entry name" value="COBALAMIN BIOSYNTHESIS PROTEIN CBIB"/>
    <property type="match status" value="1"/>
</dbReference>
<protein>
    <submittedName>
        <fullName evidence="10">Adenosylcobinamide-phosphate synthase</fullName>
        <ecNumber evidence="10">6.3.1.10</ecNumber>
    </submittedName>
</protein>
<dbReference type="EMBL" id="UOGC01000082">
    <property type="protein sequence ID" value="VAX19013.1"/>
    <property type="molecule type" value="Genomic_DNA"/>
</dbReference>
<evidence type="ECO:0000256" key="4">
    <source>
        <dbReference type="ARBA" id="ARBA00022475"/>
    </source>
</evidence>
<feature type="transmembrane region" description="Helical" evidence="9">
    <location>
        <begin position="50"/>
        <end position="71"/>
    </location>
</feature>
<dbReference type="UniPathway" id="UPA00148"/>
<gene>
    <name evidence="10" type="ORF">MNBD_NITROSPINAE01-1971</name>
</gene>
<dbReference type="PANTHER" id="PTHR34308">
    <property type="entry name" value="COBALAMIN BIOSYNTHESIS PROTEIN CBIB"/>
    <property type="match status" value="1"/>
</dbReference>
<comment type="subcellular location">
    <subcellularLocation>
        <location evidence="1">Cell membrane</location>
        <topology evidence="1">Multi-pass membrane protein</topology>
    </subcellularLocation>
</comment>
<evidence type="ECO:0000256" key="9">
    <source>
        <dbReference type="SAM" id="Phobius"/>
    </source>
</evidence>
<comment type="similarity">
    <text evidence="3">Belongs to the CobD/CbiB family.</text>
</comment>
<accession>A0A3B1C356</accession>
<dbReference type="Pfam" id="PF03186">
    <property type="entry name" value="CobD_Cbib"/>
    <property type="match status" value="1"/>
</dbReference>
<evidence type="ECO:0000256" key="3">
    <source>
        <dbReference type="ARBA" id="ARBA00006263"/>
    </source>
</evidence>
<evidence type="ECO:0000256" key="5">
    <source>
        <dbReference type="ARBA" id="ARBA00022573"/>
    </source>
</evidence>
<evidence type="ECO:0000256" key="7">
    <source>
        <dbReference type="ARBA" id="ARBA00022989"/>
    </source>
</evidence>